<feature type="domain" description="Integrase catalytic" evidence="1">
    <location>
        <begin position="212"/>
        <end position="364"/>
    </location>
</feature>
<proteinExistence type="predicted"/>
<dbReference type="Pfam" id="PF00665">
    <property type="entry name" value="rve"/>
    <property type="match status" value="1"/>
</dbReference>
<dbReference type="EMBL" id="CP067421">
    <property type="protein sequence ID" value="QQP92684.1"/>
    <property type="molecule type" value="Genomic_DNA"/>
</dbReference>
<evidence type="ECO:0000259" key="1">
    <source>
        <dbReference type="PROSITE" id="PS50994"/>
    </source>
</evidence>
<dbReference type="InterPro" id="IPR010921">
    <property type="entry name" value="Trp_repressor/repl_initiator"/>
</dbReference>
<dbReference type="PANTHER" id="PTHR46889:SF4">
    <property type="entry name" value="TRANSPOSASE INSO FOR INSERTION SEQUENCE ELEMENT IS911B-RELATED"/>
    <property type="match status" value="1"/>
</dbReference>
<dbReference type="InterPro" id="IPR012337">
    <property type="entry name" value="RNaseH-like_sf"/>
</dbReference>
<dbReference type="SUPFAM" id="SSF53098">
    <property type="entry name" value="Ribonuclease H-like"/>
    <property type="match status" value="1"/>
</dbReference>
<dbReference type="Pfam" id="PF13276">
    <property type="entry name" value="HTH_21"/>
    <property type="match status" value="1"/>
</dbReference>
<sequence length="364" mass="41103">MTRRPRRNHTPAFKAKVALAAVKGEKTLSELAQQFDIHPNQITQWKAQLLDGAAGVFGSDDRGDSQGPAVDLTVLHAKIGALTLENDFLGRRARQSGFAERKAMIDRSHDLPITRQARMLNVSRGSVYYLPRPASAADLALMLRMDELHLDFPFAGSRMLRDLLTAEGFQTGRRHVATLMKRMRIQAIYRKPNTSKPAPGHKIYPYLLRNLPVTRPNQVWAMDITYIPMARGFAYLAAVIDWFSRRVLSWRLSITMEAGFCVEAVEEALARYGKPEIFNTDQGSQFTSAAFTGLLTDNAIAISMDGKGAWRDNVFVERLWRSVKYEEVYLKAYNTVAEARKSLASYFGFYNSRRPHSSLDAYFG</sequence>
<dbReference type="InterPro" id="IPR025948">
    <property type="entry name" value="HTH-like_dom"/>
</dbReference>
<dbReference type="Proteomes" id="UP000595197">
    <property type="component" value="Plasmid pTT6-1"/>
</dbReference>
<dbReference type="InterPro" id="IPR002514">
    <property type="entry name" value="Transposase_8"/>
</dbReference>
<evidence type="ECO:0000313" key="3">
    <source>
        <dbReference type="Proteomes" id="UP000595197"/>
    </source>
</evidence>
<dbReference type="InterPro" id="IPR048020">
    <property type="entry name" value="Transpos_IS3"/>
</dbReference>
<accession>A0ABX7BE49</accession>
<dbReference type="Pfam" id="PF01527">
    <property type="entry name" value="HTH_Tnp_1"/>
    <property type="match status" value="1"/>
</dbReference>
<keyword evidence="3" id="KW-1185">Reference proteome</keyword>
<dbReference type="InterPro" id="IPR050900">
    <property type="entry name" value="Transposase_IS3/IS150/IS904"/>
</dbReference>
<dbReference type="InterPro" id="IPR001584">
    <property type="entry name" value="Integrase_cat-core"/>
</dbReference>
<dbReference type="SUPFAM" id="SSF48295">
    <property type="entry name" value="TrpR-like"/>
    <property type="match status" value="1"/>
</dbReference>
<name>A0ABX7BE49_9PROT</name>
<dbReference type="Gene3D" id="3.30.420.10">
    <property type="entry name" value="Ribonuclease H-like superfamily/Ribonuclease H"/>
    <property type="match status" value="1"/>
</dbReference>
<dbReference type="RefSeq" id="WP_201081787.1">
    <property type="nucleotide sequence ID" value="NZ_CP067421.1"/>
</dbReference>
<dbReference type="NCBIfam" id="NF033516">
    <property type="entry name" value="transpos_IS3"/>
    <property type="match status" value="1"/>
</dbReference>
<reference evidence="2" key="1">
    <citation type="submission" date="2021-02" db="EMBL/GenBank/DDBJ databases">
        <title>Skermanella TT6 skin isolate.</title>
        <authorList>
            <person name="Lee K."/>
            <person name="Ganzorig M."/>
        </authorList>
    </citation>
    <scope>NUCLEOTIDE SEQUENCE</scope>
    <source>
        <strain evidence="2">TT6</strain>
    </source>
</reference>
<keyword evidence="2" id="KW-0614">Plasmid</keyword>
<dbReference type="InterPro" id="IPR036397">
    <property type="entry name" value="RNaseH_sf"/>
</dbReference>
<gene>
    <name evidence="2" type="ORF">IGS68_29860</name>
</gene>
<geneLocation type="plasmid" evidence="2 3">
    <name>pTT6-1</name>
</geneLocation>
<dbReference type="PROSITE" id="PS50994">
    <property type="entry name" value="INTEGRASE"/>
    <property type="match status" value="1"/>
</dbReference>
<organism evidence="2 3">
    <name type="scientific">Skermanella cutis</name>
    <dbReference type="NCBI Taxonomy" id="2775420"/>
    <lineage>
        <taxon>Bacteria</taxon>
        <taxon>Pseudomonadati</taxon>
        <taxon>Pseudomonadota</taxon>
        <taxon>Alphaproteobacteria</taxon>
        <taxon>Rhodospirillales</taxon>
        <taxon>Azospirillaceae</taxon>
        <taxon>Skermanella</taxon>
    </lineage>
</organism>
<dbReference type="PANTHER" id="PTHR46889">
    <property type="entry name" value="TRANSPOSASE INSF FOR INSERTION SEQUENCE IS3B-RELATED"/>
    <property type="match status" value="1"/>
</dbReference>
<protein>
    <submittedName>
        <fullName evidence="2">IS3 family transposase</fullName>
    </submittedName>
</protein>
<evidence type="ECO:0000313" key="2">
    <source>
        <dbReference type="EMBL" id="QQP92684.1"/>
    </source>
</evidence>